<dbReference type="CDD" id="cd11377">
    <property type="entry name" value="Pro-peptidase_S53"/>
    <property type="match status" value="1"/>
</dbReference>
<evidence type="ECO:0000256" key="2">
    <source>
        <dbReference type="ARBA" id="ARBA00022723"/>
    </source>
</evidence>
<evidence type="ECO:0000313" key="12">
    <source>
        <dbReference type="EMBL" id="GGY13752.1"/>
    </source>
</evidence>
<dbReference type="InterPro" id="IPR015366">
    <property type="entry name" value="S53_propep"/>
</dbReference>
<dbReference type="Gene3D" id="2.60.40.10">
    <property type="entry name" value="Immunoglobulins"/>
    <property type="match status" value="1"/>
</dbReference>
<dbReference type="Proteomes" id="UP000621898">
    <property type="component" value="Unassembled WGS sequence"/>
</dbReference>
<evidence type="ECO:0000256" key="9">
    <source>
        <dbReference type="SAM" id="SignalP"/>
    </source>
</evidence>
<feature type="domain" description="Peptidase S53" evidence="11">
    <location>
        <begin position="206"/>
        <end position="536"/>
    </location>
</feature>
<evidence type="ECO:0000259" key="10">
    <source>
        <dbReference type="PROSITE" id="PS50093"/>
    </source>
</evidence>
<evidence type="ECO:0000256" key="8">
    <source>
        <dbReference type="PROSITE-ProRule" id="PRU01240"/>
    </source>
</evidence>
<dbReference type="SMART" id="SM00089">
    <property type="entry name" value="PKD"/>
    <property type="match status" value="1"/>
</dbReference>
<evidence type="ECO:0000256" key="6">
    <source>
        <dbReference type="ARBA" id="ARBA00023145"/>
    </source>
</evidence>
<dbReference type="InterPro" id="IPR050819">
    <property type="entry name" value="Tripeptidyl-peptidase_I"/>
</dbReference>
<dbReference type="PROSITE" id="PS51695">
    <property type="entry name" value="SEDOLISIN"/>
    <property type="match status" value="1"/>
</dbReference>
<keyword evidence="5 7" id="KW-0106">Calcium</keyword>
<keyword evidence="2 7" id="KW-0479">Metal-binding</keyword>
<gene>
    <name evidence="12" type="ORF">GCM10008098_00460</name>
</gene>
<dbReference type="InterPro" id="IPR036852">
    <property type="entry name" value="Peptidase_S8/S53_dom_sf"/>
</dbReference>
<dbReference type="InterPro" id="IPR035986">
    <property type="entry name" value="PKD_dom_sf"/>
</dbReference>
<feature type="active site" description="Charge relay system" evidence="7">
    <location>
        <position position="279"/>
    </location>
</feature>
<dbReference type="SUPFAM" id="SSF52743">
    <property type="entry name" value="Subtilisin-like"/>
    <property type="match status" value="1"/>
</dbReference>
<evidence type="ECO:0000259" key="11">
    <source>
        <dbReference type="PROSITE" id="PS51695"/>
    </source>
</evidence>
<dbReference type="SMART" id="SM00944">
    <property type="entry name" value="Pro-kuma_activ"/>
    <property type="match status" value="1"/>
</dbReference>
<dbReference type="CDD" id="cd04056">
    <property type="entry name" value="Peptidases_S53"/>
    <property type="match status" value="1"/>
</dbReference>
<proteinExistence type="inferred from homology"/>
<dbReference type="PROSITE" id="PS51892">
    <property type="entry name" value="SUBTILASE"/>
    <property type="match status" value="1"/>
</dbReference>
<comment type="caution">
    <text evidence="12">The sequence shown here is derived from an EMBL/GenBank/DDBJ whole genome shotgun (WGS) entry which is preliminary data.</text>
</comment>
<keyword evidence="4 7" id="KW-0720">Serine protease</keyword>
<name>A0ABQ2ZDU2_9GAMM</name>
<protein>
    <submittedName>
        <fullName evidence="12">Sedolisin</fullName>
    </submittedName>
</protein>
<dbReference type="EMBL" id="BMXT01000001">
    <property type="protein sequence ID" value="GGY13752.1"/>
    <property type="molecule type" value="Genomic_DNA"/>
</dbReference>
<feature type="signal peptide" evidence="9">
    <location>
        <begin position="1"/>
        <end position="32"/>
    </location>
</feature>
<dbReference type="Pfam" id="PF09286">
    <property type="entry name" value="Pro-kuma_activ"/>
    <property type="match status" value="1"/>
</dbReference>
<evidence type="ECO:0000256" key="4">
    <source>
        <dbReference type="ARBA" id="ARBA00022825"/>
    </source>
</evidence>
<dbReference type="InterPro" id="IPR030400">
    <property type="entry name" value="Sedolisin_dom"/>
</dbReference>
<evidence type="ECO:0000313" key="13">
    <source>
        <dbReference type="Proteomes" id="UP000621898"/>
    </source>
</evidence>
<dbReference type="PANTHER" id="PTHR14218">
    <property type="entry name" value="PROTEASE S8 TRIPEPTIDYL PEPTIDASE I CLN2"/>
    <property type="match status" value="1"/>
</dbReference>
<feature type="active site" description="Charge relay system" evidence="7">
    <location>
        <position position="275"/>
    </location>
</feature>
<dbReference type="PROSITE" id="PS50093">
    <property type="entry name" value="PKD"/>
    <property type="match status" value="1"/>
</dbReference>
<keyword evidence="13" id="KW-1185">Reference proteome</keyword>
<keyword evidence="3 7" id="KW-0378">Hydrolase</keyword>
<dbReference type="InterPro" id="IPR013783">
    <property type="entry name" value="Ig-like_fold"/>
</dbReference>
<feature type="domain" description="PKD" evidence="10">
    <location>
        <begin position="538"/>
        <end position="615"/>
    </location>
</feature>
<evidence type="ECO:0000256" key="1">
    <source>
        <dbReference type="ARBA" id="ARBA00022670"/>
    </source>
</evidence>
<dbReference type="PROSITE" id="PS00138">
    <property type="entry name" value="SUBTILASE_SER"/>
    <property type="match status" value="1"/>
</dbReference>
<evidence type="ECO:0000256" key="7">
    <source>
        <dbReference type="PROSITE-ProRule" id="PRU01032"/>
    </source>
</evidence>
<dbReference type="Pfam" id="PF18911">
    <property type="entry name" value="PKD_4"/>
    <property type="match status" value="1"/>
</dbReference>
<dbReference type="PANTHER" id="PTHR14218:SF15">
    <property type="entry name" value="TRIPEPTIDYL-PEPTIDASE 1"/>
    <property type="match status" value="1"/>
</dbReference>
<reference evidence="13" key="1">
    <citation type="journal article" date="2019" name="Int. J. Syst. Evol. Microbiol.">
        <title>The Global Catalogue of Microorganisms (GCM) 10K type strain sequencing project: providing services to taxonomists for standard genome sequencing and annotation.</title>
        <authorList>
            <consortium name="The Broad Institute Genomics Platform"/>
            <consortium name="The Broad Institute Genome Sequencing Center for Infectious Disease"/>
            <person name="Wu L."/>
            <person name="Ma J."/>
        </authorList>
    </citation>
    <scope>NUCLEOTIDE SEQUENCE [LARGE SCALE GENOMIC DNA]</scope>
    <source>
        <strain evidence="13">KCTC 22232</strain>
    </source>
</reference>
<keyword evidence="1 7" id="KW-0645">Protease</keyword>
<feature type="binding site" evidence="7">
    <location>
        <position position="500"/>
    </location>
    <ligand>
        <name>Ca(2+)</name>
        <dbReference type="ChEBI" id="CHEBI:29108"/>
    </ligand>
</feature>
<comment type="similarity">
    <text evidence="8">Belongs to the peptidase S8 family.</text>
</comment>
<feature type="active site" description="Charge relay system" evidence="7">
    <location>
        <position position="462"/>
    </location>
</feature>
<comment type="cofactor">
    <cofactor evidence="7">
        <name>Ca(2+)</name>
        <dbReference type="ChEBI" id="CHEBI:29108"/>
    </cofactor>
    <text evidence="7">Binds 1 Ca(2+) ion per subunit.</text>
</comment>
<feature type="binding site" evidence="7">
    <location>
        <position position="516"/>
    </location>
    <ligand>
        <name>Ca(2+)</name>
        <dbReference type="ChEBI" id="CHEBI:29108"/>
    </ligand>
</feature>
<feature type="chain" id="PRO_5046141017" evidence="9">
    <location>
        <begin position="33"/>
        <end position="621"/>
    </location>
</feature>
<dbReference type="InterPro" id="IPR000601">
    <property type="entry name" value="PKD_dom"/>
</dbReference>
<dbReference type="InterPro" id="IPR022409">
    <property type="entry name" value="PKD/Chitinase_dom"/>
</dbReference>
<dbReference type="InterPro" id="IPR023828">
    <property type="entry name" value="Peptidase_S8_Ser-AS"/>
</dbReference>
<feature type="binding site" evidence="7">
    <location>
        <position position="514"/>
    </location>
    <ligand>
        <name>Ca(2+)</name>
        <dbReference type="ChEBI" id="CHEBI:29108"/>
    </ligand>
</feature>
<feature type="binding site" evidence="7">
    <location>
        <position position="501"/>
    </location>
    <ligand>
        <name>Ca(2+)</name>
        <dbReference type="ChEBI" id="CHEBI:29108"/>
    </ligand>
</feature>
<dbReference type="CDD" id="cd00146">
    <property type="entry name" value="PKD"/>
    <property type="match status" value="1"/>
</dbReference>
<comment type="caution">
    <text evidence="8">Lacks conserved residue(s) required for the propagation of feature annotation.</text>
</comment>
<accession>A0ABQ2ZDU2</accession>
<evidence type="ECO:0000256" key="5">
    <source>
        <dbReference type="ARBA" id="ARBA00022837"/>
    </source>
</evidence>
<dbReference type="Gene3D" id="3.40.50.200">
    <property type="entry name" value="Peptidase S8/S53 domain"/>
    <property type="match status" value="1"/>
</dbReference>
<organism evidence="12 13">
    <name type="scientific">Rhodanobacter panaciterrae</name>
    <dbReference type="NCBI Taxonomy" id="490572"/>
    <lineage>
        <taxon>Bacteria</taxon>
        <taxon>Pseudomonadati</taxon>
        <taxon>Pseudomonadota</taxon>
        <taxon>Gammaproteobacteria</taxon>
        <taxon>Lysobacterales</taxon>
        <taxon>Rhodanobacteraceae</taxon>
        <taxon>Rhodanobacter</taxon>
    </lineage>
</organism>
<keyword evidence="6" id="KW-0865">Zymogen</keyword>
<dbReference type="SUPFAM" id="SSF49299">
    <property type="entry name" value="PKD domain"/>
    <property type="match status" value="1"/>
</dbReference>
<dbReference type="SUPFAM" id="SSF54897">
    <property type="entry name" value="Protease propeptides/inhibitors"/>
    <property type="match status" value="1"/>
</dbReference>
<sequence>MTMKTFYYSPFQALALSATLALAAAAVMSAHASDIIIGTDVAVSSTTTLRQGDAFAGVLPHTQPLHIVVALKLRNPVQLQSLVAAHGTLAPTQFSALHAPTQLQAQAVAKYLSQTGFTHVVIAPNNMLVSADGTAGIAQAAFRTSFARVQTLDGRAAFANDSDAHIPAILQDSVLSVIGLQNVYQVHSFAQRMQPKANGATFSITGHNPLEFSSIYGGTGVQTGAGVTVGIISEGDLTQTIADLNTFTANNGLTTVSTQVVNTGTPSGDTSGTTEWDIDGQDIVGAAGGQIGKIIYYVSPAMSNPDIVAAFNGAMNANAAKIINVSLGECEIGAKADGSAAAAAQIFQAAVAQGQTFAVATGDSGADECKNGGITPSWPANSPYVLAVGGTTLNASTTTWGSETVWIGGGGSPSTYELKPSWQNALVPGLKRGVPDIAMEGDPDSGAIIVVNGGYQQWGGTSLATPIFVGLWARMIAIKGTSIGFAPPLLYQLPSTDFHDITVGTNGGEAAKIGYDFASGRGSVILNRLVGQLGAPSPLVPDFSVTASGLVAKFTDLSTDSAGTITSHLWAFGDNGTSTAANPSHLYPKAGVYTVSETVTDNAGYALAKTTSVTVGSAPPK</sequence>
<keyword evidence="9" id="KW-0732">Signal</keyword>
<evidence type="ECO:0000256" key="3">
    <source>
        <dbReference type="ARBA" id="ARBA00022801"/>
    </source>
</evidence>